<feature type="compositionally biased region" description="Basic and acidic residues" evidence="1">
    <location>
        <begin position="76"/>
        <end position="85"/>
    </location>
</feature>
<evidence type="ECO:0000313" key="3">
    <source>
        <dbReference type="Proteomes" id="UP001202328"/>
    </source>
</evidence>
<comment type="caution">
    <text evidence="2">The sequence shown here is derived from an EMBL/GenBank/DDBJ whole genome shotgun (WGS) entry which is preliminary data.</text>
</comment>
<reference evidence="2" key="1">
    <citation type="submission" date="2022-04" db="EMBL/GenBank/DDBJ databases">
        <title>A functionally conserved STORR gene fusion in Papaver species that diverged 16.8 million years ago.</title>
        <authorList>
            <person name="Catania T."/>
        </authorList>
    </citation>
    <scope>NUCLEOTIDE SEQUENCE</scope>
    <source>
        <strain evidence="2">S-188037</strain>
    </source>
</reference>
<feature type="non-terminal residue" evidence="2">
    <location>
        <position position="92"/>
    </location>
</feature>
<feature type="compositionally biased region" description="Basic and acidic residues" evidence="1">
    <location>
        <begin position="34"/>
        <end position="53"/>
    </location>
</feature>
<organism evidence="2 3">
    <name type="scientific">Papaver atlanticum</name>
    <dbReference type="NCBI Taxonomy" id="357466"/>
    <lineage>
        <taxon>Eukaryota</taxon>
        <taxon>Viridiplantae</taxon>
        <taxon>Streptophyta</taxon>
        <taxon>Embryophyta</taxon>
        <taxon>Tracheophyta</taxon>
        <taxon>Spermatophyta</taxon>
        <taxon>Magnoliopsida</taxon>
        <taxon>Ranunculales</taxon>
        <taxon>Papaveraceae</taxon>
        <taxon>Papaveroideae</taxon>
        <taxon>Papaver</taxon>
    </lineage>
</organism>
<protein>
    <submittedName>
        <fullName evidence="2">Uncharacterized protein</fullName>
    </submittedName>
</protein>
<dbReference type="AlphaFoldDB" id="A0AAD4T0L2"/>
<feature type="compositionally biased region" description="Polar residues" evidence="1">
    <location>
        <begin position="55"/>
        <end position="75"/>
    </location>
</feature>
<dbReference type="Proteomes" id="UP001202328">
    <property type="component" value="Unassembled WGS sequence"/>
</dbReference>
<evidence type="ECO:0000256" key="1">
    <source>
        <dbReference type="SAM" id="MobiDB-lite"/>
    </source>
</evidence>
<sequence>MSYQDTNDGKKPKKDKKPSIISSTDDQQNNSIEGLDKKTEESNQGKKEKKDKWNISGNNSEPSEEQQTGLINQNIRFDRHDEQKNKKDKKNR</sequence>
<name>A0AAD4T0L2_9MAGN</name>
<dbReference type="EMBL" id="JAJJMB010007553">
    <property type="protein sequence ID" value="KAI3929939.1"/>
    <property type="molecule type" value="Genomic_DNA"/>
</dbReference>
<keyword evidence="3" id="KW-1185">Reference proteome</keyword>
<accession>A0AAD4T0L2</accession>
<feature type="region of interest" description="Disordered" evidence="1">
    <location>
        <begin position="1"/>
        <end position="92"/>
    </location>
</feature>
<proteinExistence type="predicted"/>
<gene>
    <name evidence="2" type="ORF">MKW98_004093</name>
</gene>
<evidence type="ECO:0000313" key="2">
    <source>
        <dbReference type="EMBL" id="KAI3929939.1"/>
    </source>
</evidence>